<dbReference type="Pfam" id="PF08843">
    <property type="entry name" value="AbiEii"/>
    <property type="match status" value="1"/>
</dbReference>
<keyword evidence="2" id="KW-1185">Reference proteome</keyword>
<comment type="caution">
    <text evidence="1">The sequence shown here is derived from an EMBL/GenBank/DDBJ whole genome shotgun (WGS) entry which is preliminary data.</text>
</comment>
<evidence type="ECO:0000313" key="2">
    <source>
        <dbReference type="Proteomes" id="UP000734823"/>
    </source>
</evidence>
<dbReference type="Proteomes" id="UP000734823">
    <property type="component" value="Unassembled WGS sequence"/>
</dbReference>
<keyword evidence="1" id="KW-0808">Transferase</keyword>
<protein>
    <submittedName>
        <fullName evidence="1">Nucleotidyl transferase AbiEii/AbiGii toxin family protein</fullName>
    </submittedName>
</protein>
<gene>
    <name evidence="1" type="ORF">GPZ80_26665</name>
</gene>
<accession>A0ABR7LDG7</accession>
<sequence>MPALADVRPVEPASLRTADGLSVRVQLLDACQHHEFAAWPTERRLIEMRYSDIEPVELRVPTLASFARMKTVAWMDRGAARDLYDLASWLA</sequence>
<evidence type="ECO:0000313" key="1">
    <source>
        <dbReference type="EMBL" id="MBC6450748.1"/>
    </source>
</evidence>
<proteinExistence type="predicted"/>
<dbReference type="RefSeq" id="WP_187223830.1">
    <property type="nucleotide sequence ID" value="NZ_JABVED010000019.1"/>
</dbReference>
<dbReference type="GO" id="GO:0016740">
    <property type="term" value="F:transferase activity"/>
    <property type="evidence" value="ECO:0007669"/>
    <property type="project" value="UniProtKB-KW"/>
</dbReference>
<dbReference type="EMBL" id="JABVED010000019">
    <property type="protein sequence ID" value="MBC6450748.1"/>
    <property type="molecule type" value="Genomic_DNA"/>
</dbReference>
<reference evidence="1 2" key="1">
    <citation type="submission" date="2020-06" db="EMBL/GenBank/DDBJ databases">
        <title>Actinokineospora xiongansis sp. nov., isolated from soil of Baiyangdian.</title>
        <authorList>
            <person name="Zhang X."/>
        </authorList>
    </citation>
    <scope>NUCLEOTIDE SEQUENCE [LARGE SCALE GENOMIC DNA]</scope>
    <source>
        <strain evidence="1 2">HBU206404</strain>
    </source>
</reference>
<organism evidence="1 2">
    <name type="scientific">Actinokineospora xionganensis</name>
    <dbReference type="NCBI Taxonomy" id="2684470"/>
    <lineage>
        <taxon>Bacteria</taxon>
        <taxon>Bacillati</taxon>
        <taxon>Actinomycetota</taxon>
        <taxon>Actinomycetes</taxon>
        <taxon>Pseudonocardiales</taxon>
        <taxon>Pseudonocardiaceae</taxon>
        <taxon>Actinokineospora</taxon>
    </lineage>
</organism>
<dbReference type="InterPro" id="IPR014942">
    <property type="entry name" value="AbiEii"/>
</dbReference>
<name>A0ABR7LDG7_9PSEU</name>